<dbReference type="RefSeq" id="WP_129436193.1">
    <property type="nucleotide sequence ID" value="NZ_SBKO01000004.1"/>
</dbReference>
<dbReference type="EMBL" id="SBKO01000004">
    <property type="protein sequence ID" value="RXR17765.1"/>
    <property type="molecule type" value="Genomic_DNA"/>
</dbReference>
<comment type="caution">
    <text evidence="1">The sequence shown here is derived from an EMBL/GenBank/DDBJ whole genome shotgun (WGS) entry which is preliminary data.</text>
</comment>
<dbReference type="Pfam" id="PF08889">
    <property type="entry name" value="WbqC"/>
    <property type="match status" value="1"/>
</dbReference>
<keyword evidence="2" id="KW-1185">Reference proteome</keyword>
<dbReference type="OrthoDB" id="3611744at2"/>
<evidence type="ECO:0008006" key="3">
    <source>
        <dbReference type="Google" id="ProtNLM"/>
    </source>
</evidence>
<evidence type="ECO:0000313" key="1">
    <source>
        <dbReference type="EMBL" id="RXR17765.1"/>
    </source>
</evidence>
<reference evidence="2" key="1">
    <citation type="submission" date="2019-01" db="EMBL/GenBank/DDBJ databases">
        <title>Cytophagaceae bacterium strain CAR-16.</title>
        <authorList>
            <person name="Chen W.-M."/>
        </authorList>
    </citation>
    <scope>NUCLEOTIDE SEQUENCE [LARGE SCALE GENOMIC DNA]</scope>
    <source>
        <strain evidence="2">LLJ-11</strain>
    </source>
</reference>
<gene>
    <name evidence="1" type="ORF">EQG63_09790</name>
</gene>
<protein>
    <recommendedName>
        <fullName evidence="3">WbqC family protein</fullName>
    </recommendedName>
</protein>
<dbReference type="Proteomes" id="UP000290283">
    <property type="component" value="Unassembled WGS sequence"/>
</dbReference>
<dbReference type="AlphaFoldDB" id="A0A4V1N1S4"/>
<organism evidence="1 2">
    <name type="scientific">Flavobacterium amnicola</name>
    <dbReference type="NCBI Taxonomy" id="2506422"/>
    <lineage>
        <taxon>Bacteria</taxon>
        <taxon>Pseudomonadati</taxon>
        <taxon>Bacteroidota</taxon>
        <taxon>Flavobacteriia</taxon>
        <taxon>Flavobacteriales</taxon>
        <taxon>Flavobacteriaceae</taxon>
        <taxon>Flavobacterium</taxon>
    </lineage>
</organism>
<dbReference type="InterPro" id="IPR014985">
    <property type="entry name" value="WbqC"/>
</dbReference>
<accession>A0A4V1N1S4</accession>
<proteinExistence type="predicted"/>
<sequence length="232" mass="27575">MKKIVITQSNYIPWKGYFDAIALADEFVIYDDMQFTRRDWRNRNVIKTPAGSKWLTIPVEVKGKFFQKINETKISDANWNKDHWNVIKQNYSKANHFKEYKDFFEELYLNSKSVYLTEINYQFINAICEILDIKTDIRFSSEFDLKEERSERLLDICLQLEGTDYYSGPAAKAYMNERVFKDANIGIHYFDYSGYPVYKQMHEPFEHGVSIVDLLFNTGSDAKKMFKFLNEK</sequence>
<evidence type="ECO:0000313" key="2">
    <source>
        <dbReference type="Proteomes" id="UP000290283"/>
    </source>
</evidence>
<name>A0A4V1N1S4_9FLAO</name>